<evidence type="ECO:0000313" key="1">
    <source>
        <dbReference type="EMBL" id="KAH7975009.1"/>
    </source>
</evidence>
<gene>
    <name evidence="1" type="ORF">HPB49_022628</name>
</gene>
<keyword evidence="2" id="KW-1185">Reference proteome</keyword>
<proteinExistence type="predicted"/>
<reference evidence="1" key="1">
    <citation type="submission" date="2020-05" db="EMBL/GenBank/DDBJ databases">
        <title>Large-scale comparative analyses of tick genomes elucidate their genetic diversity and vector capacities.</title>
        <authorList>
            <person name="Jia N."/>
            <person name="Wang J."/>
            <person name="Shi W."/>
            <person name="Du L."/>
            <person name="Sun Y."/>
            <person name="Zhan W."/>
            <person name="Jiang J."/>
            <person name="Wang Q."/>
            <person name="Zhang B."/>
            <person name="Ji P."/>
            <person name="Sakyi L.B."/>
            <person name="Cui X."/>
            <person name="Yuan T."/>
            <person name="Jiang B."/>
            <person name="Yang W."/>
            <person name="Lam T.T.-Y."/>
            <person name="Chang Q."/>
            <person name="Ding S."/>
            <person name="Wang X."/>
            <person name="Zhu J."/>
            <person name="Ruan X."/>
            <person name="Zhao L."/>
            <person name="Wei J."/>
            <person name="Que T."/>
            <person name="Du C."/>
            <person name="Cheng J."/>
            <person name="Dai P."/>
            <person name="Han X."/>
            <person name="Huang E."/>
            <person name="Gao Y."/>
            <person name="Liu J."/>
            <person name="Shao H."/>
            <person name="Ye R."/>
            <person name="Li L."/>
            <person name="Wei W."/>
            <person name="Wang X."/>
            <person name="Wang C."/>
            <person name="Yang T."/>
            <person name="Huo Q."/>
            <person name="Li W."/>
            <person name="Guo W."/>
            <person name="Chen H."/>
            <person name="Zhou L."/>
            <person name="Ni X."/>
            <person name="Tian J."/>
            <person name="Zhou Y."/>
            <person name="Sheng Y."/>
            <person name="Liu T."/>
            <person name="Pan Y."/>
            <person name="Xia L."/>
            <person name="Li J."/>
            <person name="Zhao F."/>
            <person name="Cao W."/>
        </authorList>
    </citation>
    <scope>NUCLEOTIDE SEQUENCE</scope>
    <source>
        <strain evidence="1">Dsil-2018</strain>
    </source>
</reference>
<dbReference type="EMBL" id="CM023479">
    <property type="protein sequence ID" value="KAH7975009.1"/>
    <property type="molecule type" value="Genomic_DNA"/>
</dbReference>
<sequence>MGCPYFSGWKQRQGPRDENGEDRPDAYEKQAGQNPPRDGTASDGKVTTEPLSRANVSFRETTDVATRCAPSERKKCDPKKPYSEFDGSCNNIAHPDWGESYACLRRLLEPAYRDGAGHIRTARSGAALPSPRIVSTTIHTEKETPDRRRSHMLMAFGQFFAHDVSLTPTRPLSRLELNQGLDTTTDVLPIEIPADDPFYGQFNHTQMPFQRSLWCTWCRSGYREQHNSRTSYIDGSQIYGVNEDAVRVLRAHEDGLLRSQSVNGDTLLPASMEPAMDNCSQHGDNGMCFHAGDVRTNQNVGQVTMHTIWMRDHNRIARKLHAVNPHWNDERLFQTVLGEGLADKYRLRPRRQGYTRYDPSVDATLLNEFAAAALRFAHMTVNRRFELLHPNWTDAGHEKLAGRFFAPFPVEKSLWDNLARGLMRQPMNAFSRHGDRELTRRALSRPADLFGVDLFATDIQRGRDNGVRPYADYVRLCHGLELTTFDDLHLKGLMPEHVARLFAKIYE</sequence>
<dbReference type="Proteomes" id="UP000821865">
    <property type="component" value="Chromosome 10"/>
</dbReference>
<organism evidence="1 2">
    <name type="scientific">Dermacentor silvarum</name>
    <name type="common">Tick</name>
    <dbReference type="NCBI Taxonomy" id="543639"/>
    <lineage>
        <taxon>Eukaryota</taxon>
        <taxon>Metazoa</taxon>
        <taxon>Ecdysozoa</taxon>
        <taxon>Arthropoda</taxon>
        <taxon>Chelicerata</taxon>
        <taxon>Arachnida</taxon>
        <taxon>Acari</taxon>
        <taxon>Parasitiformes</taxon>
        <taxon>Ixodida</taxon>
        <taxon>Ixodoidea</taxon>
        <taxon>Ixodidae</taxon>
        <taxon>Rhipicephalinae</taxon>
        <taxon>Dermacentor</taxon>
    </lineage>
</organism>
<comment type="caution">
    <text evidence="1">The sequence shown here is derived from an EMBL/GenBank/DDBJ whole genome shotgun (WGS) entry which is preliminary data.</text>
</comment>
<evidence type="ECO:0000313" key="2">
    <source>
        <dbReference type="Proteomes" id="UP000821865"/>
    </source>
</evidence>
<name>A0ACB8DS36_DERSI</name>
<accession>A0ACB8DS36</accession>
<protein>
    <submittedName>
        <fullName evidence="1">Uncharacterized protein</fullName>
    </submittedName>
</protein>